<dbReference type="RefSeq" id="WP_142033872.1">
    <property type="nucleotide sequence ID" value="NZ_JBHTGS010000002.1"/>
</dbReference>
<protein>
    <submittedName>
        <fullName evidence="2">SnoaL-like protein</fullName>
    </submittedName>
</protein>
<feature type="domain" description="SnoaL-like" evidence="1">
    <location>
        <begin position="13"/>
        <end position="110"/>
    </location>
</feature>
<sequence>MNVSEAADRWAHTWATAWPDKDADAILALQAHDGDHWASLFRHYPGRDGLARYLREAFDEETTPASVWFGTPTVDGHTAAIEYWAHITTADGPLTISGCTVVAFNDDGLVQQARDYSHATEGHQPRPDFA</sequence>
<evidence type="ECO:0000313" key="3">
    <source>
        <dbReference type="Proteomes" id="UP000317043"/>
    </source>
</evidence>
<dbReference type="Gene3D" id="3.10.450.50">
    <property type="match status" value="1"/>
</dbReference>
<gene>
    <name evidence="2" type="ORF">FB566_0110</name>
</gene>
<dbReference type="OrthoDB" id="4942966at2"/>
<dbReference type="SUPFAM" id="SSF54427">
    <property type="entry name" value="NTF2-like"/>
    <property type="match status" value="1"/>
</dbReference>
<dbReference type="AlphaFoldDB" id="A0A543APX0"/>
<comment type="caution">
    <text evidence="2">The sequence shown here is derived from an EMBL/GenBank/DDBJ whole genome shotgun (WGS) entry which is preliminary data.</text>
</comment>
<dbReference type="EMBL" id="VFOW01000001">
    <property type="protein sequence ID" value="TQL74624.1"/>
    <property type="molecule type" value="Genomic_DNA"/>
</dbReference>
<dbReference type="InterPro" id="IPR032710">
    <property type="entry name" value="NTF2-like_dom_sf"/>
</dbReference>
<dbReference type="InterPro" id="IPR037401">
    <property type="entry name" value="SnoaL-like"/>
</dbReference>
<evidence type="ECO:0000259" key="1">
    <source>
        <dbReference type="Pfam" id="PF12680"/>
    </source>
</evidence>
<organism evidence="2 3">
    <name type="scientific">Stackebrandtia endophytica</name>
    <dbReference type="NCBI Taxonomy" id="1496996"/>
    <lineage>
        <taxon>Bacteria</taxon>
        <taxon>Bacillati</taxon>
        <taxon>Actinomycetota</taxon>
        <taxon>Actinomycetes</taxon>
        <taxon>Glycomycetales</taxon>
        <taxon>Glycomycetaceae</taxon>
        <taxon>Stackebrandtia</taxon>
    </lineage>
</organism>
<accession>A0A543APX0</accession>
<reference evidence="2 3" key="1">
    <citation type="submission" date="2019-06" db="EMBL/GenBank/DDBJ databases">
        <title>Sequencing the genomes of 1000 actinobacteria strains.</title>
        <authorList>
            <person name="Klenk H.-P."/>
        </authorList>
    </citation>
    <scope>NUCLEOTIDE SEQUENCE [LARGE SCALE GENOMIC DNA]</scope>
    <source>
        <strain evidence="2 3">DSM 45928</strain>
    </source>
</reference>
<evidence type="ECO:0000313" key="2">
    <source>
        <dbReference type="EMBL" id="TQL74624.1"/>
    </source>
</evidence>
<dbReference type="Proteomes" id="UP000317043">
    <property type="component" value="Unassembled WGS sequence"/>
</dbReference>
<name>A0A543APX0_9ACTN</name>
<proteinExistence type="predicted"/>
<keyword evidence="3" id="KW-1185">Reference proteome</keyword>
<dbReference type="Pfam" id="PF12680">
    <property type="entry name" value="SnoaL_2"/>
    <property type="match status" value="1"/>
</dbReference>
<dbReference type="InParanoid" id="A0A543APX0"/>